<proteinExistence type="predicted"/>
<feature type="transmembrane region" description="Helical" evidence="1">
    <location>
        <begin position="33"/>
        <end position="52"/>
    </location>
</feature>
<keyword evidence="1" id="KW-0472">Membrane</keyword>
<organism evidence="2 3">
    <name type="scientific">Nonomuraea jiangxiensis</name>
    <dbReference type="NCBI Taxonomy" id="633440"/>
    <lineage>
        <taxon>Bacteria</taxon>
        <taxon>Bacillati</taxon>
        <taxon>Actinomycetota</taxon>
        <taxon>Actinomycetes</taxon>
        <taxon>Streptosporangiales</taxon>
        <taxon>Streptosporangiaceae</taxon>
        <taxon>Nonomuraea</taxon>
    </lineage>
</organism>
<sequence length="193" mass="21901">MISKPPGLPFLAVFSAAASVILTWASYPYWYGIEMFLFAIPVGCLLLAYWAIRMVWADRKGTLTGGLGSRWFMPWFVAVGVVLALITDAPFWIRFTISEPSIKAYAEAVVKNPDREEPCQWAGLYYVCDGGQYSDLDTGEEVPGSAEFGVQEWFLDDNRGFLWLPSGEPDETADDSYRYLKDHWYGYKGWDGW</sequence>
<feature type="transmembrane region" description="Helical" evidence="1">
    <location>
        <begin position="7"/>
        <end position="27"/>
    </location>
</feature>
<name>A0A1G8LKQ1_9ACTN</name>
<feature type="transmembrane region" description="Helical" evidence="1">
    <location>
        <begin position="72"/>
        <end position="93"/>
    </location>
</feature>
<evidence type="ECO:0000313" key="3">
    <source>
        <dbReference type="Proteomes" id="UP000199202"/>
    </source>
</evidence>
<accession>A0A1G8LKQ1</accession>
<keyword evidence="3" id="KW-1185">Reference proteome</keyword>
<gene>
    <name evidence="2" type="ORF">SAMN05421869_106123</name>
</gene>
<dbReference type="AlphaFoldDB" id="A0A1G8LKQ1"/>
<protein>
    <submittedName>
        <fullName evidence="2">Uncharacterized protein</fullName>
    </submittedName>
</protein>
<dbReference type="RefSeq" id="WP_090931578.1">
    <property type="nucleotide sequence ID" value="NZ_FNDJ01000006.1"/>
</dbReference>
<keyword evidence="1" id="KW-0812">Transmembrane</keyword>
<reference evidence="2 3" key="1">
    <citation type="submission" date="2016-10" db="EMBL/GenBank/DDBJ databases">
        <authorList>
            <person name="de Groot N.N."/>
        </authorList>
    </citation>
    <scope>NUCLEOTIDE SEQUENCE [LARGE SCALE GENOMIC DNA]</scope>
    <source>
        <strain evidence="2 3">CGMCC 4.6533</strain>
    </source>
</reference>
<evidence type="ECO:0000313" key="2">
    <source>
        <dbReference type="EMBL" id="SDI56274.1"/>
    </source>
</evidence>
<keyword evidence="1" id="KW-1133">Transmembrane helix</keyword>
<dbReference type="Proteomes" id="UP000199202">
    <property type="component" value="Unassembled WGS sequence"/>
</dbReference>
<dbReference type="EMBL" id="FNDJ01000006">
    <property type="protein sequence ID" value="SDI56274.1"/>
    <property type="molecule type" value="Genomic_DNA"/>
</dbReference>
<dbReference type="OrthoDB" id="3533857at2"/>
<evidence type="ECO:0000256" key="1">
    <source>
        <dbReference type="SAM" id="Phobius"/>
    </source>
</evidence>